<evidence type="ECO:0000256" key="7">
    <source>
        <dbReference type="SAM" id="MobiDB-lite"/>
    </source>
</evidence>
<dbReference type="SUPFAM" id="SSF52413">
    <property type="entry name" value="UDP-glucose/GDP-mannose dehydrogenase C-terminal domain"/>
    <property type="match status" value="1"/>
</dbReference>
<dbReference type="GO" id="GO:0000271">
    <property type="term" value="P:polysaccharide biosynthetic process"/>
    <property type="evidence" value="ECO:0007669"/>
    <property type="project" value="InterPro"/>
</dbReference>
<comment type="catalytic activity">
    <reaction evidence="6">
        <text>UDP-alpha-D-glucose + 2 NAD(+) + H2O = UDP-alpha-D-glucuronate + 2 NADH + 3 H(+)</text>
        <dbReference type="Rhea" id="RHEA:23596"/>
        <dbReference type="ChEBI" id="CHEBI:15377"/>
        <dbReference type="ChEBI" id="CHEBI:15378"/>
        <dbReference type="ChEBI" id="CHEBI:57540"/>
        <dbReference type="ChEBI" id="CHEBI:57945"/>
        <dbReference type="ChEBI" id="CHEBI:58052"/>
        <dbReference type="ChEBI" id="CHEBI:58885"/>
        <dbReference type="EC" id="1.1.1.22"/>
    </reaction>
</comment>
<dbReference type="GO" id="GO:0051287">
    <property type="term" value="F:NAD binding"/>
    <property type="evidence" value="ECO:0007669"/>
    <property type="project" value="InterPro"/>
</dbReference>
<feature type="domain" description="UDP-glucose/GDP-mannose dehydrogenase C-terminal" evidence="8">
    <location>
        <begin position="1431"/>
        <end position="1543"/>
    </location>
</feature>
<feature type="compositionally biased region" description="Low complexity" evidence="7">
    <location>
        <begin position="1635"/>
        <end position="1651"/>
    </location>
</feature>
<dbReference type="InterPro" id="IPR008927">
    <property type="entry name" value="6-PGluconate_DH-like_C_sf"/>
</dbReference>
<feature type="region of interest" description="Disordered" evidence="7">
    <location>
        <begin position="865"/>
        <end position="1004"/>
    </location>
</feature>
<keyword evidence="4" id="KW-0560">Oxidoreductase</keyword>
<dbReference type="Gene3D" id="1.20.5.100">
    <property type="entry name" value="Cytochrome c1, transmembrane anchor, C-terminal"/>
    <property type="match status" value="1"/>
</dbReference>
<evidence type="ECO:0000259" key="8">
    <source>
        <dbReference type="SMART" id="SM00984"/>
    </source>
</evidence>
<feature type="compositionally biased region" description="Basic residues" evidence="7">
    <location>
        <begin position="1978"/>
        <end position="1992"/>
    </location>
</feature>
<feature type="compositionally biased region" description="Basic and acidic residues" evidence="7">
    <location>
        <begin position="2926"/>
        <end position="2936"/>
    </location>
</feature>
<feature type="compositionally biased region" description="Low complexity" evidence="7">
    <location>
        <begin position="2943"/>
        <end position="2956"/>
    </location>
</feature>
<dbReference type="InterPro" id="IPR036220">
    <property type="entry name" value="UDP-Glc/GDP-Man_DH_C_sf"/>
</dbReference>
<dbReference type="Pfam" id="PF11984">
    <property type="entry name" value="DUF3485"/>
    <property type="match status" value="1"/>
</dbReference>
<dbReference type="EMBL" id="BKCJ010000001">
    <property type="protein sequence ID" value="GEU28032.1"/>
    <property type="molecule type" value="Genomic_DNA"/>
</dbReference>
<feature type="compositionally biased region" description="Basic and acidic residues" evidence="7">
    <location>
        <begin position="2071"/>
        <end position="2081"/>
    </location>
</feature>
<sequence length="3821" mass="407759">MVVNYKGVDAVTGLSMPAQLMPGYTATQVDIIKSKGVALRVVDQLGLANNPAVRQQFIDATGDRGTIRDWLADLLLNKVDVVPARESSVLTLNFKGNDPQFVAAVANAFAAAYMQLSVQLKTDPAQQASTFITTQTKVLREQYEAAQARVSKYQLENNIFNADNRVDVETARLNDLSSQLVAAQSQNIDANSRRAQAEGNAATSPDVLNNPLVQGLKSSLALAEAKFADTAQRLAPNHPQYISAKSEVDKLRASLNEQIQSASRGVSVSATISKQRESELRAQLAEQKSKVLALNTARDEFSVLLVQAGRYRRADASHGAAVAIGSAHAAQYRGGPGGWRDPGPGRRAGHGTARSAHPFGRTAGGCLRPAGTGRDRQAARPQVASRRSFRPRPSGAVGRPVAGHARPLDRRHPDQDRQAVGRRRRRSDACLGRAQYALWRRRTRNGQGHPERYRPGAVAPVRLPVPAAWRKRHQRTRRGCLRAVHVARGIDARAAQPADVALVRNRRRASLAGRVRRWPRRWPQLPDRQPGRGVFAAGPAHAGDRRRHAQPEPAHAVRPGKPRRPVGRAVGPRRHRNHPARARPAGPVGADGRRHAAESVGAAGTSGVRPAAARTGGPLRRDPDRYAGLGRLLGRPDGCRPRRRRHGGHAPEPQQRRCRARPRRHVVRSAAPPGACRRHGRAGDRLRAVRAGPLAKRQPARSGFAAVRAGRHRAGVLRRAHSAQPVVRILLHAVHDPAAAVGSGRGHAAAQDRRVVGHRAPAVRGRLPDFAQRRHPQHGPVPAAGGRCLRRPQFVVHARSAGPAVHEPGAPPVGGAQRGAGHADHPDFVHRQHDPHRVPGADHLLFRRRRRPGFPARLLRPGAVPVGPAVDHQRRPFPELARHPWRPYRRAHRHGPDAAAAESGRLAAAAGRGQQARHRDAGGDAGGRGPVPRAGAHAARRAVGPQARPGDPHCLRRLEGSAGHGPGRPVHERRRQDPERRDLRRGGHAHLRQRRQPASDAGGGGYKVLNLQQTQLPVLAGGATLPGKHMVATGNNRTEAVTYWTRVGDAYPPGGLAMRLQIFRDGLQGRIDDGILVRASSVVNGAAQTADAYALQQRFLQQLVAATGTGVIGSGYVGLVTGACLAELGNNVFCLDVDARKIGVLNDGGVPIYEPGLNDIIARNRAAGRIVFSTDVAAAVAHGDIQFIAVGTPPDEDGSADLQYVVAAARNIGRHMTGFKVVVDKSTVPVGTADKVRAAIEEELAARGLSDLGVSVVSNPEFLKEGAAVDDFMRPDRIVVGVDAGPEGRQARELMRQMYAPLNRNHERILYMDVKSAEFTKYAANAMLATRISFMNELANLADKLGVDIEHVRKGIGSDPRIGFSFLYAGTGYGGSCFPKDVQALVRTAAEHGQDLQILGAVESVNDRQKSVLLEKIYGRLGQDLSGKTFAMWGLAFKPNTDDMRAAPSRVLVRALLERGASVVAHDPVAMDEARHAFELDLADLPADQRRLTYVDEPMAALNGANALVIVTEWKAFKSPNFAAVKAALSDQVIFDGRNLAGVAGVRLAAAAMGRARHPGAGRPAGRLPADLFGNDQRQPVRAGGDSRLAGADVLHRLRPQVPADHDPAAARQRRRVPRIHPHRRADQRGGGDAGHAAGARAAAPVPAPAPGAVGDFPGAVRVWRGDVATEVRSTARADCADVVFLDVCRRVLHGAQARGPAVLHEDPAGLVGDTGAVFVCRLRAASRRRRRRLPDSQYLQSRQHFRVLPDADDRPDVLHVQAGQRAPRPVLAQLRLGAVPAGAAGPAGGHAHAQRLDGLFPDVLRVRRVLRTALPALHGAVWRAGPVHARRGGPDFRPRQRQPGGHVRQAQFLCVARVPVGVRSELDAPERLRAGTRPAGVQGPGDLLLPAVVGHQLECAQRVRPADLRDRHRRPAVLPAPVLQRAAPARQPARLPELQLVFVVPDRRRLCPQFHPARNPRAGAGRRGSRTHCPARLGRRADRRGRPRRTAAHALCAAGRGGRAGRRRRAHGARFAGPLRPRLEAGPAHRPPRRPSAGDPDDLSGRGLPAAPLARRRQGRAPARPLRHQSGPDRHADPRAGRPALQLYRARPGRIRQAAVPGDAGQDRQRVVRGRGQLVRPQPIIPLGPLRGLAQGAGRALRRRSHVPPASRRATAGRAARGMRGPPVRTEGTTDAGAGRAPVARQGRAGGTGAGRRRRNARRAGNPDRASPAAGPDHHHRLAQRRPGARAHAQCARHGVAEFCGRAAGGGDGSDGLAPPRVVHLYCRDTRAGAARAGADHGRCIRAGAATPLDRYRSGQAGAPFPARRPGRRCNVRPPGYRPSCLLTAWSCAGDVAVLAFLPVLAMEQLGCRQDLGRRLQADTGEIMGHVHEIGLGVDVVRRTAKLHQPHPRFPVLPGRHGRIEAACAQQRGAQRKHLVADAVGCRDGGRIDHRVGVVHVQARTFVDDVGVEQARELHALRFQFRPLGEEALDPVRHEEVVVVEPGHEAAAGDFQRLVARHAGAARLFVVDQLDGNRAAGQAFHVFARAIGGAVGHHDDLQVARGLAQHGLHRAPQQRQAVLGRDIDRHEIGHGGHAPGVDAHLVDIALRLPAQHGGGMAGGRVARGNVARAARHDGVGNRTAAGAFERLHHFQHAGAGAGTEVDGQHAGVAGEVIERLDVAYGQVHHVDVVAHAGAVHGRVIVAEHGQLGALARGDLGDVRHQVVGNATRTLAEQAALVGADRVEVAQQGDAPVVAGLAQVAQHFLDHQFRAAVRIGGLQREVFHDRHAGRIAVHGGRRAEHQGVDAEALHGLAQHQRAVHIDVVVAQRLRHRLADGLQAGKVEHGVEALGLEQCFQRRPAPPRRVPPAAVQARTALRPPSLFVVALRAHPFDLAFDGKAQVHRNFPENIQEGHGQVAGAEDVAAEAPPRADDGQAQQAQRDSGQHQRSDHGGKQRQHQRQCAEQQYDQAQQRNRGHAQVERQREQAQLATAGGRQQQGRAFGHNHAQVAVFPAGALTGRAGRAGRERARHVRMRAIQGRGAGAGQVHAQLDVFHDVAAGEVGLADAGPRERHAAAHQRAGQAQAPETGGTHLVLDQPGEFGDLFHQARARWRVHQVARLHRATGFERHAAEAVDGAGCHLAVGVDDHDHFGRIGVQVAHAEVERVAFAAQGGAGAFDDFGAGLARNDGRGVGAVVGNHDDTVARLHLRLQVGQRAGQRPDAARRPPPAQPIPARAPASGLMPATRAAQAKRSCVAVLSRPVAATVLQAYLHQRAGHGRRTRGAAGRGQHGRGVGGPHEAHRLVVGEVARIEHGFAGHIDLQAQLAATGGDCRQGLGAAHAAAGPVDAAQHARRRVGLNDGRGGGGEDHRLRQGFERAGGRACLAGPGAAHRQRIEIGRRTDHLAVAVDIAVARFHHPQVGADTVQFSCVGVVPAAFVQVEVGAVFHVNRERGAGVHVHHVSAVHLERIGHLAQLRIDDLGGVVRRWQHHAGAFRNLAGVAGGGAGVGGRGREYIGRAWRQTGHGQRHGQRVAVDGVAVFHFVLTDQAGRSRHAGGAGALEVVRWVAPAGTVEFGPGILLGYPLAVDLAQFPERVDDAGDRIDDVAMAVAARGGQGVGRPARQGNRRFVALFIGIPHAVGGQAGNGHGRIGGLGQIHAGRVGAWRDRRVVARFRNGEGRVQYRAVGTRVPQRIGRERTCVVTPDAGGAGRGRGGLGGGGHCNGGHSARGCLGGSGGGGAGGSRGLDDGGLRLHYRTEGHGQYQAGEVGRVVPANSAIRHCMLLGSLMGRWEIMFPCGKYTSMLHGGSAVGSDFFHQFALEQSGRFRSCNKTITKKAGG</sequence>
<feature type="compositionally biased region" description="Basic and acidic residues" evidence="7">
    <location>
        <begin position="974"/>
        <end position="985"/>
    </location>
</feature>
<feature type="region of interest" description="Disordered" evidence="7">
    <location>
        <begin position="1955"/>
        <end position="2111"/>
    </location>
</feature>
<dbReference type="SUPFAM" id="SSF48179">
    <property type="entry name" value="6-phosphogluconate dehydrogenase C-terminal domain-like"/>
    <property type="match status" value="1"/>
</dbReference>
<comment type="similarity">
    <text evidence="2">Belongs to the UDP-glucose/GDP-mannose dehydrogenase family.</text>
</comment>
<feature type="compositionally biased region" description="Basic residues" evidence="7">
    <location>
        <begin position="2004"/>
        <end position="2013"/>
    </location>
</feature>
<dbReference type="NCBIfam" id="TIGR03026">
    <property type="entry name" value="NDP-sugDHase"/>
    <property type="match status" value="1"/>
</dbReference>
<name>A0A699GDT2_TANCI</name>
<dbReference type="PIRSF" id="PIRSF500134">
    <property type="entry name" value="UDPglc_DH_bac"/>
    <property type="match status" value="1"/>
</dbReference>
<dbReference type="Pfam" id="PF03720">
    <property type="entry name" value="UDPG_MGDP_dh_C"/>
    <property type="match status" value="1"/>
</dbReference>
<dbReference type="InterPro" id="IPR028357">
    <property type="entry name" value="UDPglc_DH_bac"/>
</dbReference>
<accession>A0A699GDT2</accession>
<feature type="compositionally biased region" description="Basic and acidic residues" evidence="7">
    <location>
        <begin position="406"/>
        <end position="419"/>
    </location>
</feature>
<feature type="compositionally biased region" description="Low complexity" evidence="7">
    <location>
        <begin position="898"/>
        <end position="914"/>
    </location>
</feature>
<dbReference type="InterPro" id="IPR036291">
    <property type="entry name" value="NAD(P)-bd_dom_sf"/>
</dbReference>
<evidence type="ECO:0000256" key="3">
    <source>
        <dbReference type="ARBA" id="ARBA00012954"/>
    </source>
</evidence>
<dbReference type="SMART" id="SM00984">
    <property type="entry name" value="UDPG_MGDP_dh_C"/>
    <property type="match status" value="1"/>
</dbReference>
<dbReference type="InterPro" id="IPR001732">
    <property type="entry name" value="UDP-Glc/GDP-Man_DH_N"/>
</dbReference>
<comment type="pathway">
    <text evidence="1">Nucleotide-sugar biosynthesis; UDP-alpha-D-glucuronate biosynthesis; UDP-alpha-D-glucuronate from UDP-alpha-D-glucose: step 1/1.</text>
</comment>
<dbReference type="InterPro" id="IPR014263">
    <property type="entry name" value="Methanolan_biosynth_EpsI"/>
</dbReference>
<feature type="region of interest" description="Disordered" evidence="7">
    <location>
        <begin position="2897"/>
        <end position="2982"/>
    </location>
</feature>
<proteinExistence type="inferred from homology"/>
<organism evidence="9">
    <name type="scientific">Tanacetum cinerariifolium</name>
    <name type="common">Dalmatian daisy</name>
    <name type="synonym">Chrysanthemum cinerariifolium</name>
    <dbReference type="NCBI Taxonomy" id="118510"/>
    <lineage>
        <taxon>Eukaryota</taxon>
        <taxon>Viridiplantae</taxon>
        <taxon>Streptophyta</taxon>
        <taxon>Embryophyta</taxon>
        <taxon>Tracheophyta</taxon>
        <taxon>Spermatophyta</taxon>
        <taxon>Magnoliopsida</taxon>
        <taxon>eudicotyledons</taxon>
        <taxon>Gunneridae</taxon>
        <taxon>Pentapetalae</taxon>
        <taxon>asterids</taxon>
        <taxon>campanulids</taxon>
        <taxon>Asterales</taxon>
        <taxon>Asteraceae</taxon>
        <taxon>Asteroideae</taxon>
        <taxon>Anthemideae</taxon>
        <taxon>Anthemidinae</taxon>
        <taxon>Tanacetum</taxon>
    </lineage>
</organism>
<dbReference type="InterPro" id="IPR017476">
    <property type="entry name" value="UDP-Glc/GDP-Man"/>
</dbReference>
<feature type="compositionally biased region" description="Basic residues" evidence="7">
    <location>
        <begin position="656"/>
        <end position="667"/>
    </location>
</feature>
<dbReference type="PIRSF" id="PIRSF000124">
    <property type="entry name" value="UDPglc_GDPman_dh"/>
    <property type="match status" value="1"/>
</dbReference>
<evidence type="ECO:0000256" key="4">
    <source>
        <dbReference type="ARBA" id="ARBA00023002"/>
    </source>
</evidence>
<dbReference type="InterPro" id="IPR014027">
    <property type="entry name" value="UDP-Glc/GDP-Man_DH_C"/>
</dbReference>
<feature type="region of interest" description="Disordered" evidence="7">
    <location>
        <begin position="1599"/>
        <end position="1651"/>
    </location>
</feature>
<dbReference type="GO" id="GO:0016616">
    <property type="term" value="F:oxidoreductase activity, acting on the CH-OH group of donors, NAD or NADP as acceptor"/>
    <property type="evidence" value="ECO:0007669"/>
    <property type="project" value="InterPro"/>
</dbReference>
<feature type="compositionally biased region" description="Basic residues" evidence="7">
    <location>
        <begin position="883"/>
        <end position="893"/>
    </location>
</feature>
<feature type="compositionally biased region" description="Basic residues" evidence="7">
    <location>
        <begin position="986"/>
        <end position="995"/>
    </location>
</feature>
<feature type="compositionally biased region" description="Basic residues" evidence="7">
    <location>
        <begin position="2219"/>
        <end position="2230"/>
    </location>
</feature>
<dbReference type="PANTHER" id="PTHR43750">
    <property type="entry name" value="UDP-GLUCOSE 6-DEHYDROGENASE TUAD"/>
    <property type="match status" value="1"/>
</dbReference>
<dbReference type="Gene3D" id="3.40.50.720">
    <property type="entry name" value="NAD(P)-binding Rossmann-like Domain"/>
    <property type="match status" value="2"/>
</dbReference>
<feature type="compositionally biased region" description="Low complexity" evidence="7">
    <location>
        <begin position="2149"/>
        <end position="2168"/>
    </location>
</feature>
<feature type="region of interest" description="Disordered" evidence="7">
    <location>
        <begin position="3197"/>
        <end position="3222"/>
    </location>
</feature>
<feature type="compositionally biased region" description="Basic and acidic residues" evidence="7">
    <location>
        <begin position="950"/>
        <end position="959"/>
    </location>
</feature>
<dbReference type="EC" id="1.1.1.22" evidence="3"/>
<gene>
    <name evidence="9" type="ORF">Tci_000010</name>
</gene>
<feature type="compositionally biased region" description="Gly residues" evidence="7">
    <location>
        <begin position="3268"/>
        <end position="3279"/>
    </location>
</feature>
<keyword evidence="5" id="KW-0520">NAD</keyword>
<dbReference type="SUPFAM" id="SSF51735">
    <property type="entry name" value="NAD(P)-binding Rossmann-fold domains"/>
    <property type="match status" value="1"/>
</dbReference>
<dbReference type="GO" id="GO:0016628">
    <property type="term" value="F:oxidoreductase activity, acting on the CH-CH group of donors, NAD or NADP as acceptor"/>
    <property type="evidence" value="ECO:0007669"/>
    <property type="project" value="InterPro"/>
</dbReference>
<dbReference type="Pfam" id="PF00984">
    <property type="entry name" value="UDPG_MGDP_dh"/>
    <property type="match status" value="1"/>
</dbReference>
<comment type="caution">
    <text evidence="9">The sequence shown here is derived from an EMBL/GenBank/DDBJ whole genome shotgun (WGS) entry which is preliminary data.</text>
</comment>
<feature type="region of interest" description="Disordered" evidence="7">
    <location>
        <begin position="330"/>
        <end position="427"/>
    </location>
</feature>
<feature type="region of interest" description="Disordered" evidence="7">
    <location>
        <begin position="3258"/>
        <end position="3281"/>
    </location>
</feature>
<feature type="region of interest" description="Disordered" evidence="7">
    <location>
        <begin position="2141"/>
        <end position="2235"/>
    </location>
</feature>
<evidence type="ECO:0000256" key="6">
    <source>
        <dbReference type="ARBA" id="ARBA00047473"/>
    </source>
</evidence>
<evidence type="ECO:0000256" key="2">
    <source>
        <dbReference type="ARBA" id="ARBA00006601"/>
    </source>
</evidence>
<dbReference type="Pfam" id="PF03721">
    <property type="entry name" value="UDPG_MGDP_dh_N"/>
    <property type="match status" value="1"/>
</dbReference>
<feature type="compositionally biased region" description="Low complexity" evidence="7">
    <location>
        <begin position="930"/>
        <end position="944"/>
    </location>
</feature>
<feature type="compositionally biased region" description="Basic and acidic residues" evidence="7">
    <location>
        <begin position="871"/>
        <end position="882"/>
    </location>
</feature>
<dbReference type="PANTHER" id="PTHR43750:SF3">
    <property type="entry name" value="UDP-GLUCOSE 6-DEHYDROGENASE TUAD"/>
    <property type="match status" value="1"/>
</dbReference>
<feature type="region of interest" description="Disordered" evidence="7">
    <location>
        <begin position="522"/>
        <end position="681"/>
    </location>
</feature>
<dbReference type="NCBIfam" id="TIGR02914">
    <property type="entry name" value="EpsI_fam"/>
    <property type="match status" value="1"/>
</dbReference>
<evidence type="ECO:0000256" key="5">
    <source>
        <dbReference type="ARBA" id="ARBA00023027"/>
    </source>
</evidence>
<feature type="compositionally biased region" description="Low complexity" evidence="7">
    <location>
        <begin position="2969"/>
        <end position="2982"/>
    </location>
</feature>
<evidence type="ECO:0000256" key="1">
    <source>
        <dbReference type="ARBA" id="ARBA00004701"/>
    </source>
</evidence>
<evidence type="ECO:0000313" key="9">
    <source>
        <dbReference type="EMBL" id="GEU28032.1"/>
    </source>
</evidence>
<reference evidence="9" key="1">
    <citation type="journal article" date="2019" name="Sci. Rep.">
        <title>Draft genome of Tanacetum cinerariifolium, the natural source of mosquito coil.</title>
        <authorList>
            <person name="Yamashiro T."/>
            <person name="Shiraishi A."/>
            <person name="Satake H."/>
            <person name="Nakayama K."/>
        </authorList>
    </citation>
    <scope>NUCLEOTIDE SEQUENCE</scope>
</reference>
<protein>
    <recommendedName>
        <fullName evidence="3">UDP-glucose 6-dehydrogenase</fullName>
        <ecNumber evidence="3">1.1.1.22</ecNumber>
    </recommendedName>
</protein>
<dbReference type="InterPro" id="IPR014026">
    <property type="entry name" value="UDP-Glc/GDP-Man_DH_dimer"/>
</dbReference>
<feature type="compositionally biased region" description="Basic residues" evidence="7">
    <location>
        <begin position="1612"/>
        <end position="1624"/>
    </location>
</feature>
<feature type="compositionally biased region" description="Basic residues" evidence="7">
    <location>
        <begin position="558"/>
        <end position="581"/>
    </location>
</feature>